<name>A0ABN8XYL1_RANTA</name>
<keyword evidence="3" id="KW-1185">Reference proteome</keyword>
<proteinExistence type="predicted"/>
<protein>
    <submittedName>
        <fullName evidence="2">Uncharacterized protein</fullName>
    </submittedName>
</protein>
<evidence type="ECO:0000313" key="3">
    <source>
        <dbReference type="Proteomes" id="UP001176941"/>
    </source>
</evidence>
<sequence length="172" mass="18653">MAGTWQGDLCEVCPPVKPKVSSFPCPGDAPVRVPAPVTLVILPAAERWEVVFPHLTGPAKRAMGTTGQWSHSWLSLWGSVPVGPGSEKLGKLEAGNKERVQERQHSQAAALSSRYFHVPISLFFLTDTFYQLKTGSRFHAAPTLSHPVFGPQSEPEMGPPILQISKQSPFGS</sequence>
<reference evidence="2" key="1">
    <citation type="submission" date="2023-04" db="EMBL/GenBank/DDBJ databases">
        <authorList>
            <consortium name="ELIXIR-Norway"/>
        </authorList>
    </citation>
    <scope>NUCLEOTIDE SEQUENCE [LARGE SCALE GENOMIC DNA]</scope>
</reference>
<organism evidence="2 3">
    <name type="scientific">Rangifer tarandus platyrhynchus</name>
    <name type="common">Svalbard reindeer</name>
    <dbReference type="NCBI Taxonomy" id="3082113"/>
    <lineage>
        <taxon>Eukaryota</taxon>
        <taxon>Metazoa</taxon>
        <taxon>Chordata</taxon>
        <taxon>Craniata</taxon>
        <taxon>Vertebrata</taxon>
        <taxon>Euteleostomi</taxon>
        <taxon>Mammalia</taxon>
        <taxon>Eutheria</taxon>
        <taxon>Laurasiatheria</taxon>
        <taxon>Artiodactyla</taxon>
        <taxon>Ruminantia</taxon>
        <taxon>Pecora</taxon>
        <taxon>Cervidae</taxon>
        <taxon>Odocoileinae</taxon>
        <taxon>Rangifer</taxon>
    </lineage>
</organism>
<dbReference type="Proteomes" id="UP001176941">
    <property type="component" value="Chromosome 11"/>
</dbReference>
<evidence type="ECO:0000313" key="2">
    <source>
        <dbReference type="EMBL" id="CAI9154463.1"/>
    </source>
</evidence>
<gene>
    <name evidence="2" type="ORF">MRATA1EN1_LOCUS3425</name>
</gene>
<dbReference type="EMBL" id="OX459947">
    <property type="protein sequence ID" value="CAI9154463.1"/>
    <property type="molecule type" value="Genomic_DNA"/>
</dbReference>
<accession>A0ABN8XYL1</accession>
<evidence type="ECO:0000256" key="1">
    <source>
        <dbReference type="SAM" id="MobiDB-lite"/>
    </source>
</evidence>
<feature type="region of interest" description="Disordered" evidence="1">
    <location>
        <begin position="149"/>
        <end position="172"/>
    </location>
</feature>